<name>A0ABP7MVC8_9ACTN</name>
<evidence type="ECO:0000313" key="2">
    <source>
        <dbReference type="Proteomes" id="UP001501000"/>
    </source>
</evidence>
<proteinExistence type="predicted"/>
<reference evidence="2" key="1">
    <citation type="journal article" date="2019" name="Int. J. Syst. Evol. Microbiol.">
        <title>The Global Catalogue of Microorganisms (GCM) 10K type strain sequencing project: providing services to taxonomists for standard genome sequencing and annotation.</title>
        <authorList>
            <consortium name="The Broad Institute Genomics Platform"/>
            <consortium name="The Broad Institute Genome Sequencing Center for Infectious Disease"/>
            <person name="Wu L."/>
            <person name="Ma J."/>
        </authorList>
    </citation>
    <scope>NUCLEOTIDE SEQUENCE [LARGE SCALE GENOMIC DNA]</scope>
    <source>
        <strain evidence="2">JCM 16956</strain>
    </source>
</reference>
<evidence type="ECO:0000313" key="1">
    <source>
        <dbReference type="EMBL" id="GAA3929465.1"/>
    </source>
</evidence>
<accession>A0ABP7MVC8</accession>
<sequence>MGLYWAEGTKDKPYNRRERVAFVNSDPGMIRVFTAWLDLLGDEPERRRYDVMIHETADAPGAERYWRELLGPAPSAFTKTTLKRHNPRTNRRNVDAGYRGCLVIKILGSADLYRRIEGAWCGIVEAVPVPSIKNRA</sequence>
<gene>
    <name evidence="1" type="ORF">GCM10022244_43120</name>
</gene>
<organism evidence="1 2">
    <name type="scientific">Streptomyces gulbargensis</name>
    <dbReference type="NCBI Taxonomy" id="364901"/>
    <lineage>
        <taxon>Bacteria</taxon>
        <taxon>Bacillati</taxon>
        <taxon>Actinomycetota</taxon>
        <taxon>Actinomycetes</taxon>
        <taxon>Kitasatosporales</taxon>
        <taxon>Streptomycetaceae</taxon>
        <taxon>Streptomyces</taxon>
    </lineage>
</organism>
<dbReference type="Proteomes" id="UP001501000">
    <property type="component" value="Unassembled WGS sequence"/>
</dbReference>
<protein>
    <submittedName>
        <fullName evidence="1">Uncharacterized protein</fullName>
    </submittedName>
</protein>
<comment type="caution">
    <text evidence="1">The sequence shown here is derived from an EMBL/GenBank/DDBJ whole genome shotgun (WGS) entry which is preliminary data.</text>
</comment>
<dbReference type="RefSeq" id="WP_425578618.1">
    <property type="nucleotide sequence ID" value="NZ_BAABAJ010000014.1"/>
</dbReference>
<keyword evidence="2" id="KW-1185">Reference proteome</keyword>
<dbReference type="EMBL" id="BAABAJ010000014">
    <property type="protein sequence ID" value="GAA3929465.1"/>
    <property type="molecule type" value="Genomic_DNA"/>
</dbReference>